<dbReference type="Pfam" id="PF18803">
    <property type="entry name" value="CxC2"/>
    <property type="match status" value="1"/>
</dbReference>
<comment type="caution">
    <text evidence="2">The sequence shown here is derived from an EMBL/GenBank/DDBJ whole genome shotgun (WGS) entry which is preliminary data.</text>
</comment>
<dbReference type="AlphaFoldDB" id="A0A9P7DUF3"/>
<dbReference type="GeneID" id="64627675"/>
<dbReference type="EMBL" id="JABBWG010000071">
    <property type="protein sequence ID" value="KAG1803116.1"/>
    <property type="molecule type" value="Genomic_DNA"/>
</dbReference>
<name>A0A9P7DUF3_9AGAM</name>
<keyword evidence="3" id="KW-1185">Reference proteome</keyword>
<dbReference type="OrthoDB" id="3192989at2759"/>
<reference evidence="2" key="1">
    <citation type="journal article" date="2020" name="New Phytol.">
        <title>Comparative genomics reveals dynamic genome evolution in host specialist ectomycorrhizal fungi.</title>
        <authorList>
            <person name="Lofgren L.A."/>
            <person name="Nguyen N.H."/>
            <person name="Vilgalys R."/>
            <person name="Ruytinx J."/>
            <person name="Liao H.L."/>
            <person name="Branco S."/>
            <person name="Kuo A."/>
            <person name="LaButti K."/>
            <person name="Lipzen A."/>
            <person name="Andreopoulos W."/>
            <person name="Pangilinan J."/>
            <person name="Riley R."/>
            <person name="Hundley H."/>
            <person name="Na H."/>
            <person name="Barry K."/>
            <person name="Grigoriev I.V."/>
            <person name="Stajich J.E."/>
            <person name="Kennedy P.G."/>
        </authorList>
    </citation>
    <scope>NUCLEOTIDE SEQUENCE</scope>
    <source>
        <strain evidence="2">MN1</strain>
    </source>
</reference>
<proteinExistence type="predicted"/>
<dbReference type="Pfam" id="PF18758">
    <property type="entry name" value="KDZ"/>
    <property type="match status" value="1"/>
</dbReference>
<gene>
    <name evidence="2" type="ORF">BJ212DRAFT_1304681</name>
</gene>
<evidence type="ECO:0000313" key="2">
    <source>
        <dbReference type="EMBL" id="KAG1803116.1"/>
    </source>
</evidence>
<dbReference type="RefSeq" id="XP_041186433.1">
    <property type="nucleotide sequence ID" value="XM_041333658.1"/>
</dbReference>
<dbReference type="InterPro" id="IPR040521">
    <property type="entry name" value="KDZ"/>
</dbReference>
<sequence length="609" mass="68722">MEDMFAQEEGDTINDMQLGVSNLVIVHSTGVYSHSVSWCQCPGAEKAQHLHLMKARLFPASITCPQSAFTFNVLDNFLIDALECKTSAMSFYQKLRRLTNNAFPDKIPDKKDQYRELMIWSIEKGSGDLALYCPACPQPGINLPTSWRYDYEDMSLIIGLCNHRAVNATNVQRSNLRATGVGATACARHGCFVPHAVVDFQKGEQHTNMDYSICNAVKYTPKHIGSMLIIYDVASLQGVSDTQGPYEELTRSLDLDNVQEWKKAAEKAAQDCGELLDIYQLKMDKAPSMAEIRLRLTENELSANGRTGSVAWLIEGINIENSQQLPQDLTASQRTTIEERRQKLMAWIIKFHEAAEVMTNGIELKGGEGAPLDNPELCLEEADTSNMEGPEEEDILDFDGNIDSPAEVTKIWMPSWTASGHIMDDVILALGQEELKLQKGQANNCLEKLHQALGDRSVVFQEKIHSNKSVHHQGTRSKKELRMITLSINRHAKGYSWARAAMLCLGADSDTVAVYQPIKPQDLVFWRINNAKDSQKNIWMNELNWLKAKAWYNHWSEELKLTQKERWRVWADESIKNGNRAYAERQASMWAEFSAQGLKNFEGKLLITS</sequence>
<dbReference type="Proteomes" id="UP000807769">
    <property type="component" value="Unassembled WGS sequence"/>
</dbReference>
<organism evidence="2 3">
    <name type="scientific">Suillus subaureus</name>
    <dbReference type="NCBI Taxonomy" id="48587"/>
    <lineage>
        <taxon>Eukaryota</taxon>
        <taxon>Fungi</taxon>
        <taxon>Dikarya</taxon>
        <taxon>Basidiomycota</taxon>
        <taxon>Agaricomycotina</taxon>
        <taxon>Agaricomycetes</taxon>
        <taxon>Agaricomycetidae</taxon>
        <taxon>Boletales</taxon>
        <taxon>Suillineae</taxon>
        <taxon>Suillaceae</taxon>
        <taxon>Suillus</taxon>
    </lineage>
</organism>
<accession>A0A9P7DUF3</accession>
<dbReference type="InterPro" id="IPR041457">
    <property type="entry name" value="CxC2_KDZ-assoc"/>
</dbReference>
<protein>
    <recommendedName>
        <fullName evidence="1">CxC2-like cysteine cluster KDZ transposase-associated domain-containing protein</fullName>
    </recommendedName>
</protein>
<feature type="domain" description="CxC2-like cysteine cluster KDZ transposase-associated" evidence="1">
    <location>
        <begin position="17"/>
        <end position="102"/>
    </location>
</feature>
<evidence type="ECO:0000259" key="1">
    <source>
        <dbReference type="Pfam" id="PF18803"/>
    </source>
</evidence>
<evidence type="ECO:0000313" key="3">
    <source>
        <dbReference type="Proteomes" id="UP000807769"/>
    </source>
</evidence>